<evidence type="ECO:0000313" key="2">
    <source>
        <dbReference type="EMBL" id="CEM49251.1"/>
    </source>
</evidence>
<dbReference type="PROSITE" id="PS51186">
    <property type="entry name" value="GNAT"/>
    <property type="match status" value="1"/>
</dbReference>
<dbReference type="InterPro" id="IPR000182">
    <property type="entry name" value="GNAT_dom"/>
</dbReference>
<accession>A0A0G4HXM0</accession>
<proteinExistence type="predicted"/>
<evidence type="ECO:0000259" key="1">
    <source>
        <dbReference type="PROSITE" id="PS51186"/>
    </source>
</evidence>
<feature type="domain" description="N-acetyltransferase" evidence="1">
    <location>
        <begin position="137"/>
        <end position="282"/>
    </location>
</feature>
<gene>
    <name evidence="2" type="ORF">Cvel_33168</name>
</gene>
<organism evidence="2">
    <name type="scientific">Chromera velia CCMP2878</name>
    <dbReference type="NCBI Taxonomy" id="1169474"/>
    <lineage>
        <taxon>Eukaryota</taxon>
        <taxon>Sar</taxon>
        <taxon>Alveolata</taxon>
        <taxon>Colpodellida</taxon>
        <taxon>Chromeraceae</taxon>
        <taxon>Chromera</taxon>
    </lineage>
</organism>
<name>A0A0G4HXM0_9ALVE</name>
<dbReference type="InterPro" id="IPR016181">
    <property type="entry name" value="Acyl_CoA_acyltransferase"/>
</dbReference>
<reference evidence="2" key="1">
    <citation type="submission" date="2014-11" db="EMBL/GenBank/DDBJ databases">
        <authorList>
            <person name="Otto D Thomas"/>
            <person name="Naeem Raeece"/>
        </authorList>
    </citation>
    <scope>NUCLEOTIDE SEQUENCE</scope>
</reference>
<sequence length="287" mass="31438">MAGNSGSGRSSPSLPNGEFRVFEREGLCLVCSYSGENEITVSPSSQHLSDETDRQRIVPALLSAILDLSLEDIESIVFGLLPVEHLEEFQSHIERLQKSSGSEWGEFGEGRQVHECSRYLSPDLETLAEPAHRPSSVDFVLLSRDNPEYETLKKKVVDCLEGETTVDAETVDSYSANSKHLVPPIVALCKETGNVLGYIHQDWDDLSFGALFVLPEARGKGLGSALLGEAAWQKKLRGDHRFAVTHVDTDNEASQATHAKAGWSADPGGLVGWLQYDRKNKEGDDSV</sequence>
<dbReference type="CDD" id="cd04301">
    <property type="entry name" value="NAT_SF"/>
    <property type="match status" value="1"/>
</dbReference>
<dbReference type="SUPFAM" id="SSF55729">
    <property type="entry name" value="Acyl-CoA N-acyltransferases (Nat)"/>
    <property type="match status" value="1"/>
</dbReference>
<dbReference type="Gene3D" id="3.40.630.30">
    <property type="match status" value="1"/>
</dbReference>
<dbReference type="EMBL" id="CDMZ01004272">
    <property type="protein sequence ID" value="CEM49251.1"/>
    <property type="molecule type" value="Genomic_DNA"/>
</dbReference>
<dbReference type="AlphaFoldDB" id="A0A0G4HXM0"/>
<dbReference type="GO" id="GO:0016747">
    <property type="term" value="F:acyltransferase activity, transferring groups other than amino-acyl groups"/>
    <property type="evidence" value="ECO:0007669"/>
    <property type="project" value="InterPro"/>
</dbReference>
<protein>
    <recommendedName>
        <fullName evidence="1">N-acetyltransferase domain-containing protein</fullName>
    </recommendedName>
</protein>
<dbReference type="Pfam" id="PF00583">
    <property type="entry name" value="Acetyltransf_1"/>
    <property type="match status" value="1"/>
</dbReference>
<dbReference type="VEuPathDB" id="CryptoDB:Cvel_33168"/>